<protein>
    <submittedName>
        <fullName evidence="3">Piso0_003901 protein</fullName>
    </submittedName>
</protein>
<dbReference type="Proteomes" id="UP000005222">
    <property type="component" value="Chromosome K"/>
</dbReference>
<dbReference type="InterPro" id="IPR036388">
    <property type="entry name" value="WH-like_DNA-bd_sf"/>
</dbReference>
<dbReference type="AlphaFoldDB" id="G8Y6X7"/>
<dbReference type="Proteomes" id="UP000005222">
    <property type="component" value="Chromosome L"/>
</dbReference>
<sequence length="344" mass="40031">MDIDSLHNSRGQDVDLLEEYIQIRNETLYRKQDEHERRDFLEKVINECKNDDLKMLLRLLWFDTVSLTNPMKDHDYDDILNLLQESEVSKQEGEQQSIVKEVIRLKSYDVHTDRVFLHDSAPKSFRLTELLTKKLTALNNSWLSDEQLVSTLGDVYVKVIEYTLIADSDFKRRKILVLLDDFIRSKVTNSQSCIEDRLDANTKKLFDLLLGNKFVPYDLYISFLQGAKVPAVQYLTQHKQILLLTNVLEYNISLLPKYYETIYYDRIVKLFKLPEEIEKGIGVETVIAKMIENEKLPPNTRINQIERSVVFGQSASNGNQLDTHIQQVCEVVDNLSNTIHASGR</sequence>
<reference evidence="4" key="2">
    <citation type="journal article" date="2012" name="G3 (Bethesda)">
        <title>Pichia sorbitophila, an interspecies yeast hybrid reveals early steps of genome resolution following polyploidization.</title>
        <authorList>
            <person name="Leh Louis V."/>
            <person name="Despons L."/>
            <person name="Friedrich A."/>
            <person name="Martin T."/>
            <person name="Durrens P."/>
            <person name="Casaregola S."/>
            <person name="Neuveglise C."/>
            <person name="Fairhead C."/>
            <person name="Marck C."/>
            <person name="Cruz J.A."/>
            <person name="Straub M.L."/>
            <person name="Kugler V."/>
            <person name="Sacerdot C."/>
            <person name="Uzunov Z."/>
            <person name="Thierry A."/>
            <person name="Weiss S."/>
            <person name="Bleykasten C."/>
            <person name="De Montigny J."/>
            <person name="Jacques N."/>
            <person name="Jung P."/>
            <person name="Lemaire M."/>
            <person name="Mallet S."/>
            <person name="Morel G."/>
            <person name="Richard G.F."/>
            <person name="Sarkar A."/>
            <person name="Savel G."/>
            <person name="Schacherer J."/>
            <person name="Seret M.L."/>
            <person name="Talla E."/>
            <person name="Samson G."/>
            <person name="Jubin C."/>
            <person name="Poulain J."/>
            <person name="Vacherie B."/>
            <person name="Barbe V."/>
            <person name="Pelletier E."/>
            <person name="Sherman D.J."/>
            <person name="Westhof E."/>
            <person name="Weissenbach J."/>
            <person name="Baret P.V."/>
            <person name="Wincker P."/>
            <person name="Gaillardin C."/>
            <person name="Dujon B."/>
            <person name="Souciet J.L."/>
        </authorList>
    </citation>
    <scope>NUCLEOTIDE SEQUENCE [LARGE SCALE GENOMIC DNA]</scope>
    <source>
        <strain evidence="4">ATCC MYA-4447 / BCRC 22081 / CBS 7064 / NBRC 10061 / NRRL Y-12695</strain>
    </source>
</reference>
<dbReference type="SMART" id="SM00088">
    <property type="entry name" value="PINT"/>
    <property type="match status" value="1"/>
</dbReference>
<proteinExistence type="predicted"/>
<dbReference type="InParanoid" id="G8Y6X7"/>
<evidence type="ECO:0000313" key="4">
    <source>
        <dbReference type="Proteomes" id="UP000005222"/>
    </source>
</evidence>
<gene>
    <name evidence="3" type="primary">Piso0_003901</name>
    <name evidence="2" type="ORF">GNLVRS01_PISO0K05070g</name>
    <name evidence="3" type="ORF">GNLVRS01_PISO0L05071g</name>
</gene>
<name>G8Y6X7_PICSO</name>
<reference evidence="3" key="1">
    <citation type="submission" date="2011-10" db="EMBL/GenBank/DDBJ databases">
        <authorList>
            <person name="Genoscope - CEA"/>
        </authorList>
    </citation>
    <scope>NUCLEOTIDE SEQUENCE</scope>
</reference>
<dbReference type="EMBL" id="FO082049">
    <property type="protein sequence ID" value="CCE83326.1"/>
    <property type="molecule type" value="Genomic_DNA"/>
</dbReference>
<dbReference type="InterPro" id="IPR000717">
    <property type="entry name" value="PCI_dom"/>
</dbReference>
<dbReference type="SUPFAM" id="SSF46785">
    <property type="entry name" value="Winged helix' DNA-binding domain"/>
    <property type="match status" value="1"/>
</dbReference>
<keyword evidence="4" id="KW-1185">Reference proteome</keyword>
<accession>G8Y6X7</accession>
<dbReference type="Gene3D" id="1.10.10.10">
    <property type="entry name" value="Winged helix-like DNA-binding domain superfamily/Winged helix DNA-binding domain"/>
    <property type="match status" value="1"/>
</dbReference>
<dbReference type="eggNOG" id="ENOG502RQ96">
    <property type="taxonomic scope" value="Eukaryota"/>
</dbReference>
<feature type="domain" description="PCI" evidence="1">
    <location>
        <begin position="237"/>
        <end position="328"/>
    </location>
</feature>
<evidence type="ECO:0000313" key="2">
    <source>
        <dbReference type="EMBL" id="CCE83326.1"/>
    </source>
</evidence>
<dbReference type="Pfam" id="PF01399">
    <property type="entry name" value="PCI"/>
    <property type="match status" value="1"/>
</dbReference>
<dbReference type="HOGENOM" id="CLU_789935_0_0_1"/>
<evidence type="ECO:0000313" key="3">
    <source>
        <dbReference type="EMBL" id="CCE84357.1"/>
    </source>
</evidence>
<dbReference type="InterPro" id="IPR036390">
    <property type="entry name" value="WH_DNA-bd_sf"/>
</dbReference>
<organism evidence="3 4">
    <name type="scientific">Pichia sorbitophila (strain ATCC MYA-4447 / BCRC 22081 / CBS 7064 / NBRC 10061 / NRRL Y-12695)</name>
    <name type="common">Hybrid yeast</name>
    <dbReference type="NCBI Taxonomy" id="559304"/>
    <lineage>
        <taxon>Eukaryota</taxon>
        <taxon>Fungi</taxon>
        <taxon>Dikarya</taxon>
        <taxon>Ascomycota</taxon>
        <taxon>Saccharomycotina</taxon>
        <taxon>Pichiomycetes</taxon>
        <taxon>Debaryomycetaceae</taxon>
        <taxon>Millerozyma</taxon>
    </lineage>
</organism>
<dbReference type="OrthoDB" id="4082216at2759"/>
<evidence type="ECO:0000259" key="1">
    <source>
        <dbReference type="SMART" id="SM00088"/>
    </source>
</evidence>
<dbReference type="GO" id="GO:0008541">
    <property type="term" value="C:proteasome regulatory particle, lid subcomplex"/>
    <property type="evidence" value="ECO:0007669"/>
    <property type="project" value="UniProtKB-ARBA"/>
</dbReference>
<dbReference type="EMBL" id="FO082048">
    <property type="protein sequence ID" value="CCE84357.1"/>
    <property type="molecule type" value="Genomic_DNA"/>
</dbReference>